<keyword evidence="3" id="KW-0238">DNA-binding</keyword>
<dbReference type="EMBL" id="JAGKLY010000001">
    <property type="protein sequence ID" value="MBQ0267487.1"/>
    <property type="molecule type" value="Genomic_DNA"/>
</dbReference>
<dbReference type="PANTHER" id="PTHR30537">
    <property type="entry name" value="HTH-TYPE TRANSCRIPTIONAL REGULATOR"/>
    <property type="match status" value="1"/>
</dbReference>
<dbReference type="SUPFAM" id="SSF46785">
    <property type="entry name" value="Winged helix' DNA-binding domain"/>
    <property type="match status" value="1"/>
</dbReference>
<dbReference type="Gene3D" id="3.40.190.10">
    <property type="entry name" value="Periplasmic binding protein-like II"/>
    <property type="match status" value="2"/>
</dbReference>
<dbReference type="Gene3D" id="1.10.10.10">
    <property type="entry name" value="Winged helix-like DNA-binding domain superfamily/Winged helix DNA-binding domain"/>
    <property type="match status" value="1"/>
</dbReference>
<dbReference type="InterPro" id="IPR005119">
    <property type="entry name" value="LysR_subst-bd"/>
</dbReference>
<dbReference type="FunFam" id="1.10.10.10:FF:000038">
    <property type="entry name" value="Glycine cleavage system transcriptional activator"/>
    <property type="match status" value="1"/>
</dbReference>
<name>A0A345LTU7_9GAMM</name>
<evidence type="ECO:0000256" key="2">
    <source>
        <dbReference type="ARBA" id="ARBA00023015"/>
    </source>
</evidence>
<dbReference type="InterPro" id="IPR036388">
    <property type="entry name" value="WH-like_DNA-bd_sf"/>
</dbReference>
<dbReference type="InterPro" id="IPR036390">
    <property type="entry name" value="WH_DNA-bd_sf"/>
</dbReference>
<evidence type="ECO:0000313" key="9">
    <source>
        <dbReference type="Proteomes" id="UP001252207"/>
    </source>
</evidence>
<dbReference type="AlphaFoldDB" id="A0A345LTU7"/>
<organism evidence="6 8">
    <name type="scientific">Providencia huaxiensis</name>
    <dbReference type="NCBI Taxonomy" id="2027290"/>
    <lineage>
        <taxon>Bacteria</taxon>
        <taxon>Pseudomonadati</taxon>
        <taxon>Pseudomonadota</taxon>
        <taxon>Gammaproteobacteria</taxon>
        <taxon>Enterobacterales</taxon>
        <taxon>Morganellaceae</taxon>
        <taxon>Providencia</taxon>
    </lineage>
</organism>
<feature type="domain" description="HTH lysR-type" evidence="5">
    <location>
        <begin position="4"/>
        <end position="61"/>
    </location>
</feature>
<evidence type="ECO:0000313" key="8">
    <source>
        <dbReference type="Proteomes" id="UP000674270"/>
    </source>
</evidence>
<evidence type="ECO:0000256" key="3">
    <source>
        <dbReference type="ARBA" id="ARBA00023125"/>
    </source>
</evidence>
<comment type="similarity">
    <text evidence="1">Belongs to the LysR transcriptional regulatory family.</text>
</comment>
<dbReference type="OrthoDB" id="5526340at2"/>
<dbReference type="Proteomes" id="UP001252207">
    <property type="component" value="Unassembled WGS sequence"/>
</dbReference>
<evidence type="ECO:0000313" key="6">
    <source>
        <dbReference type="EMBL" id="MBQ0267487.1"/>
    </source>
</evidence>
<evidence type="ECO:0000256" key="1">
    <source>
        <dbReference type="ARBA" id="ARBA00009437"/>
    </source>
</evidence>
<dbReference type="RefSeq" id="WP_102140336.1">
    <property type="nucleotide sequence ID" value="NZ_CP031123.2"/>
</dbReference>
<sequence>MKLPPLTSLRFFDTAAKAGSFVQAAHELNVTHSAISRQIRLLEEYLGVELFERRNRAVFLTANGQILLQTTSSIFEQLKDGIEKIKNSTFPDVVSLSCEPTIAMKWLIPRLTHFYQQYPHITVHLVAAGGVIDFTKTNVDLALRRNDFKWNDNLCAVKVCSERMGVVVRPELDFKKNASHIALLSTTSRPNAWETWQNIKEIALQNSKTITYEHFYLCIQAALAGQGAALASFLMVADEIQSKQLAAPYGFIEDNSAYYLLSSKPVEQGSAAAIFTQWLIEQVNISIETLIDKR</sequence>
<reference evidence="6" key="1">
    <citation type="submission" date="2021-03" db="EMBL/GenBank/DDBJ databases">
        <authorList>
            <person name="Stanton E."/>
        </authorList>
    </citation>
    <scope>NUCLEOTIDE SEQUENCE</scope>
    <source>
        <strain evidence="6">2020EL-00113</strain>
    </source>
</reference>
<dbReference type="GO" id="GO:0043565">
    <property type="term" value="F:sequence-specific DNA binding"/>
    <property type="evidence" value="ECO:0007669"/>
    <property type="project" value="TreeGrafter"/>
</dbReference>
<dbReference type="Pfam" id="PF03466">
    <property type="entry name" value="LysR_substrate"/>
    <property type="match status" value="1"/>
</dbReference>
<keyword evidence="4" id="KW-0804">Transcription</keyword>
<dbReference type="PROSITE" id="PS50931">
    <property type="entry name" value="HTH_LYSR"/>
    <property type="match status" value="1"/>
</dbReference>
<gene>
    <name evidence="6" type="ORF">J7T18_04120</name>
    <name evidence="7" type="ORF">NLX89_10630</name>
</gene>
<dbReference type="EMBL" id="JANAVW010000001">
    <property type="protein sequence ID" value="MDT0133797.1"/>
    <property type="molecule type" value="Genomic_DNA"/>
</dbReference>
<dbReference type="KEGG" id="prq:CYG50_05585"/>
<dbReference type="PRINTS" id="PR00039">
    <property type="entry name" value="HTHLYSR"/>
</dbReference>
<protein>
    <submittedName>
        <fullName evidence="6">LysR family transcriptional regulator</fullName>
    </submittedName>
    <submittedName>
        <fullName evidence="7">LysR substrate-binding domain-containing protein</fullName>
    </submittedName>
</protein>
<dbReference type="PANTHER" id="PTHR30537:SF74">
    <property type="entry name" value="HTH-TYPE TRANSCRIPTIONAL REGULATOR TRPI"/>
    <property type="match status" value="1"/>
</dbReference>
<evidence type="ECO:0000313" key="7">
    <source>
        <dbReference type="EMBL" id="MDT0133797.1"/>
    </source>
</evidence>
<dbReference type="GO" id="GO:0006351">
    <property type="term" value="P:DNA-templated transcription"/>
    <property type="evidence" value="ECO:0007669"/>
    <property type="project" value="TreeGrafter"/>
</dbReference>
<keyword evidence="2" id="KW-0805">Transcription regulation</keyword>
<dbReference type="SUPFAM" id="SSF53850">
    <property type="entry name" value="Periplasmic binding protein-like II"/>
    <property type="match status" value="1"/>
</dbReference>
<keyword evidence="9" id="KW-1185">Reference proteome</keyword>
<dbReference type="GO" id="GO:0003700">
    <property type="term" value="F:DNA-binding transcription factor activity"/>
    <property type="evidence" value="ECO:0007669"/>
    <property type="project" value="InterPro"/>
</dbReference>
<comment type="caution">
    <text evidence="6">The sequence shown here is derived from an EMBL/GenBank/DDBJ whole genome shotgun (WGS) entry which is preliminary data.</text>
</comment>
<dbReference type="Proteomes" id="UP000674270">
    <property type="component" value="Unassembled WGS sequence"/>
</dbReference>
<dbReference type="Pfam" id="PF00126">
    <property type="entry name" value="HTH_1"/>
    <property type="match status" value="1"/>
</dbReference>
<dbReference type="InterPro" id="IPR058163">
    <property type="entry name" value="LysR-type_TF_proteobact-type"/>
</dbReference>
<evidence type="ECO:0000256" key="4">
    <source>
        <dbReference type="ARBA" id="ARBA00023163"/>
    </source>
</evidence>
<accession>A0A345LTU7</accession>
<evidence type="ECO:0000259" key="5">
    <source>
        <dbReference type="PROSITE" id="PS50931"/>
    </source>
</evidence>
<dbReference type="InterPro" id="IPR000847">
    <property type="entry name" value="LysR_HTH_N"/>
</dbReference>
<proteinExistence type="inferred from homology"/>
<reference evidence="7 9" key="2">
    <citation type="submission" date="2022-06" db="EMBL/GenBank/DDBJ databases">
        <title>Chromosome and plasmid sequencings of Enterobacteriales species co-exiting double carbapenemases.</title>
        <authorList>
            <person name="Fu Y."/>
        </authorList>
    </citation>
    <scope>NUCLEOTIDE SEQUENCE [LARGE SCALE GENOMIC DNA]</scope>
    <source>
        <strain evidence="7 9">21030615019</strain>
    </source>
</reference>
<dbReference type="GeneID" id="89490201"/>